<keyword evidence="1" id="KW-0812">Transmembrane</keyword>
<protein>
    <recommendedName>
        <fullName evidence="4">TIGR02117 family protein</fullName>
    </recommendedName>
</protein>
<keyword evidence="1" id="KW-0472">Membrane</keyword>
<gene>
    <name evidence="2" type="ORF">SAMN05421788_104321</name>
</gene>
<evidence type="ECO:0000313" key="3">
    <source>
        <dbReference type="Proteomes" id="UP000186917"/>
    </source>
</evidence>
<dbReference type="Pfam" id="PF09601">
    <property type="entry name" value="DUF2459"/>
    <property type="match status" value="1"/>
</dbReference>
<accession>A0A1N7Q324</accession>
<evidence type="ECO:0000256" key="1">
    <source>
        <dbReference type="SAM" id="Phobius"/>
    </source>
</evidence>
<reference evidence="3" key="1">
    <citation type="submission" date="2017-01" db="EMBL/GenBank/DDBJ databases">
        <authorList>
            <person name="Varghese N."/>
            <person name="Submissions S."/>
        </authorList>
    </citation>
    <scope>NUCLEOTIDE SEQUENCE [LARGE SCALE GENOMIC DNA]</scope>
    <source>
        <strain evidence="3">DSM 21054</strain>
    </source>
</reference>
<dbReference type="OrthoDB" id="211174at2"/>
<dbReference type="AlphaFoldDB" id="A0A1N7Q324"/>
<dbReference type="Proteomes" id="UP000186917">
    <property type="component" value="Unassembled WGS sequence"/>
</dbReference>
<dbReference type="InterPro" id="IPR011727">
    <property type="entry name" value="CHP02117"/>
</dbReference>
<dbReference type="EMBL" id="FTOR01000004">
    <property type="protein sequence ID" value="SIT17236.1"/>
    <property type="molecule type" value="Genomic_DNA"/>
</dbReference>
<organism evidence="2 3">
    <name type="scientific">Filimonas lacunae</name>
    <dbReference type="NCBI Taxonomy" id="477680"/>
    <lineage>
        <taxon>Bacteria</taxon>
        <taxon>Pseudomonadati</taxon>
        <taxon>Bacteroidota</taxon>
        <taxon>Chitinophagia</taxon>
        <taxon>Chitinophagales</taxon>
        <taxon>Chitinophagaceae</taxon>
        <taxon>Filimonas</taxon>
    </lineage>
</organism>
<keyword evidence="3" id="KW-1185">Reference proteome</keyword>
<name>A0A1N7Q324_9BACT</name>
<evidence type="ECO:0000313" key="2">
    <source>
        <dbReference type="EMBL" id="SIT17236.1"/>
    </source>
</evidence>
<dbReference type="STRING" id="477680.SAMN05421788_104321"/>
<sequence>MIIIVKKILSIIGYTVITLVVLILIYLLAAYTLSRMSTEKEKDTVAEVPVYILTNGVHTDLVVPVKTEIADWSRAIPFGNTPHTDTTAQWLAFGWGDRGFYLETPTWGDLKFSTAFKAAFSLSTSAIHATYYTAMHEGAQCRKLEISKAQYKRLVDYINNTLVMKEGQPVVIKTSANYGKHDAFYEAKGSYHLFHTCNTWANNGLKSCGQKACKWTIFDTGIFYQYPNK</sequence>
<proteinExistence type="predicted"/>
<evidence type="ECO:0008006" key="4">
    <source>
        <dbReference type="Google" id="ProtNLM"/>
    </source>
</evidence>
<dbReference type="RefSeq" id="WP_076379651.1">
    <property type="nucleotide sequence ID" value="NZ_AP017422.1"/>
</dbReference>
<dbReference type="NCBIfam" id="TIGR02117">
    <property type="entry name" value="chp_urease_rgn"/>
    <property type="match status" value="1"/>
</dbReference>
<feature type="transmembrane region" description="Helical" evidence="1">
    <location>
        <begin position="12"/>
        <end position="33"/>
    </location>
</feature>
<keyword evidence="1" id="KW-1133">Transmembrane helix</keyword>